<evidence type="ECO:0000313" key="1">
    <source>
        <dbReference type="EMBL" id="ODV53269.1"/>
    </source>
</evidence>
<reference evidence="1 2" key="1">
    <citation type="submission" date="2016-09" db="EMBL/GenBank/DDBJ databases">
        <title>Draft genome sequence of the soil isolate, Lysinibacillus fusiformis M5, a potential hypoxanthine producer.</title>
        <authorList>
            <person name="Gallegos-Monterrosa R."/>
            <person name="Maroti G."/>
            <person name="Balint B."/>
            <person name="Kovacs A.T."/>
        </authorList>
    </citation>
    <scope>NUCLEOTIDE SEQUENCE [LARGE SCALE GENOMIC DNA]</scope>
    <source>
        <strain evidence="1 2">M5</strain>
    </source>
</reference>
<dbReference type="AlphaFoldDB" id="A0A1E4QYL5"/>
<dbReference type="RefSeq" id="WP_069483511.1">
    <property type="nucleotide sequence ID" value="NZ_KV766183.1"/>
</dbReference>
<accession>A0A1E4QYL5</accession>
<name>A0A1E4QYL5_9BACI</name>
<proteinExistence type="predicted"/>
<comment type="caution">
    <text evidence="1">The sequence shown here is derived from an EMBL/GenBank/DDBJ whole genome shotgun (WGS) entry which is preliminary data.</text>
</comment>
<gene>
    <name evidence="1" type="ORF">BG258_23485</name>
</gene>
<dbReference type="EMBL" id="MECQ01000008">
    <property type="protein sequence ID" value="ODV53269.1"/>
    <property type="molecule type" value="Genomic_DNA"/>
</dbReference>
<dbReference type="OrthoDB" id="6924138at2"/>
<evidence type="ECO:0000313" key="2">
    <source>
        <dbReference type="Proteomes" id="UP000094784"/>
    </source>
</evidence>
<dbReference type="Proteomes" id="UP000094784">
    <property type="component" value="Unassembled WGS sequence"/>
</dbReference>
<protein>
    <submittedName>
        <fullName evidence="1">Uncharacterized protein</fullName>
    </submittedName>
</protein>
<organism evidence="1 2">
    <name type="scientific">Lysinibacillus fusiformis</name>
    <dbReference type="NCBI Taxonomy" id="28031"/>
    <lineage>
        <taxon>Bacteria</taxon>
        <taxon>Bacillati</taxon>
        <taxon>Bacillota</taxon>
        <taxon>Bacilli</taxon>
        <taxon>Bacillales</taxon>
        <taxon>Bacillaceae</taxon>
        <taxon>Lysinibacillus</taxon>
    </lineage>
</organism>
<sequence>MKIYNSFKITASMGELHELLNEFQELVNDAAVEITHERYSDLLAAHEYSTIARKLSIEHSSPLQNYLKGGFSILTGLYYKIWDAEKKNKKTGLSLPQFDFTCDVVIYPYQNQFLLKFFSSQRRYLDILRTNSRFQEYDYWDDTSKPPHISQEEWEHRSIVWNEVNQNITWAQSGYTRELYTGLKPLMPNKLKEIVNQRYSVNQRVEMFSKNILEHRLAEDTNWQDKKPFELIQYIKSPNAQIALDQIKVEIKKHLVEKYTIEMLSDN</sequence>